<reference evidence="1 2" key="1">
    <citation type="journal article" date="2006" name="J. Bacteriol.">
        <title>Complete genome sequence of the dehalorespiring bacterium Desulfitobacterium hafniense Y51 and comparison with Dehalococcoides ethenogenes 195.</title>
        <authorList>
            <person name="Nonaka H."/>
            <person name="Keresztes G."/>
            <person name="Shinoda Y."/>
            <person name="Ikenaga Y."/>
            <person name="Abe M."/>
            <person name="Naito K."/>
            <person name="Inatomi K."/>
            <person name="Furukawa K."/>
            <person name="Inui M."/>
            <person name="Yukawa H."/>
        </authorList>
    </citation>
    <scope>NUCLEOTIDE SEQUENCE [LARGE SCALE GENOMIC DNA]</scope>
    <source>
        <strain evidence="1 2">Y51</strain>
    </source>
</reference>
<gene>
    <name evidence="1" type="ordered locus">DSY3019</name>
</gene>
<dbReference type="InterPro" id="IPR011044">
    <property type="entry name" value="Quino_amine_DH_bsu"/>
</dbReference>
<evidence type="ECO:0008006" key="3">
    <source>
        <dbReference type="Google" id="ProtNLM"/>
    </source>
</evidence>
<proteinExistence type="predicted"/>
<keyword evidence="2" id="KW-1185">Reference proteome</keyword>
<dbReference type="eggNOG" id="COG1887">
    <property type="taxonomic scope" value="Bacteria"/>
</dbReference>
<organism evidence="1 2">
    <name type="scientific">Desulfitobacterium hafniense (strain Y51)</name>
    <dbReference type="NCBI Taxonomy" id="138119"/>
    <lineage>
        <taxon>Bacteria</taxon>
        <taxon>Bacillati</taxon>
        <taxon>Bacillota</taxon>
        <taxon>Clostridia</taxon>
        <taxon>Eubacteriales</taxon>
        <taxon>Desulfitobacteriaceae</taxon>
        <taxon>Desulfitobacterium</taxon>
    </lineage>
</organism>
<dbReference type="STRING" id="138119.DSY3019"/>
<dbReference type="EMBL" id="AP008230">
    <property type="protein sequence ID" value="BAE84808.1"/>
    <property type="molecule type" value="Genomic_DNA"/>
</dbReference>
<dbReference type="Proteomes" id="UP000001946">
    <property type="component" value="Chromosome"/>
</dbReference>
<name>Q24T34_DESHY</name>
<dbReference type="HOGENOM" id="CLU_017228_0_0_9"/>
<dbReference type="SUPFAM" id="SSF50969">
    <property type="entry name" value="YVTN repeat-like/Quinoprotein amine dehydrogenase"/>
    <property type="match status" value="1"/>
</dbReference>
<evidence type="ECO:0000313" key="1">
    <source>
        <dbReference type="EMBL" id="BAE84808.1"/>
    </source>
</evidence>
<protein>
    <recommendedName>
        <fullName evidence="3">CDP-Glycerol:Poly(Glycerophosphate) glycerophosphotransferase</fullName>
    </recommendedName>
</protein>
<evidence type="ECO:0000313" key="2">
    <source>
        <dbReference type="Proteomes" id="UP000001946"/>
    </source>
</evidence>
<sequence>MIKIGEFIESLEGEGTKTVALLERYYESLYPIAEEIETIDISFYKRLQKQLITIENSIKSEFGAGKIEVAFLPYNASMWDSLESIWLAAKKDPQCDAYCVPIPYYELTRDRRLEKMHYEGADCYDDHVEITNWREYDIRTRRPDVIFIHYAYDDMAGNATIHPEFYSKILREYCECLVYVPYFITSASTIEEYSASLPGVLYANYVMVQSEAIRQSYIRHYKKFNEEHSLNFCFGKAEEKFVAMGSPKLDKAICSNESDYELPLAWRQLICKENGEKKKVIFYNTHMFVWLKNGERYFRKIHSVFETFKNRKDVVLWWRPHPNTELNFRVSRPDLLKEYMKMVEAYKSEGWGIYDDTSDLHRAVAWSDAYYGDGSSVTELFKVTGKPLLLQNALYQPSNRSQYAVELVDFYDDGEYLWFAASNYNALFRMSSSKWEPEYMGTFPGEKANVAWLFGLVVCNNGILFFAPYNAECICTFDIGTKAFGTIELLLPAPEQIEKGFSAFSVGKYVVFTGYSYPYIIRYDTETCTSDYCEISLEKGKMRHTMGQRYFARGYQTEEYLILPLVSRDEIFRYDVQTNLLERIYCGKARQGYYDIDFDGSSFWLAPKDGSAILQWDGYSQNMKRWCEFPKGYVCPEEFGNNNICCVGSDVYLFPNNANMVLRLDTKSGRISPATEFQSEAEAEKDEIIANWFHAKIVSNLIYALTMRPSSFSCYNIQTGQLRQEQILLDDRTGEQMKLLRQAACQEAFRDCVGQGNFCETPLVDVAGFCDFLQEDNLGCCGNAPSTNHAGDAIYAYVRARIG</sequence>
<accession>Q24T34</accession>
<dbReference type="KEGG" id="dsy:DSY3019"/>
<dbReference type="AlphaFoldDB" id="Q24T34"/>